<dbReference type="OrthoDB" id="275535at2"/>
<dbReference type="Proteomes" id="UP000318313">
    <property type="component" value="Chromosome"/>
</dbReference>
<proteinExistence type="predicted"/>
<accession>A0A518II13</accession>
<sequence>MSILKIYYPENTHCEPVVSQEESSPMILPFQRSYPKKPHFLKLEKEDWVLKRARILFQNQQCPACNSSSVEKLELRDGLLNRKNRLIPGTSTVVGFRCESCDTEWPA</sequence>
<evidence type="ECO:0000313" key="2">
    <source>
        <dbReference type="Proteomes" id="UP000318313"/>
    </source>
</evidence>
<dbReference type="EMBL" id="CP037452">
    <property type="protein sequence ID" value="QDV52729.1"/>
    <property type="molecule type" value="Genomic_DNA"/>
</dbReference>
<dbReference type="AlphaFoldDB" id="A0A518II13"/>
<name>A0A518II13_9PLAN</name>
<reference evidence="1 2" key="1">
    <citation type="submission" date="2019-03" db="EMBL/GenBank/DDBJ databases">
        <title>Deep-cultivation of Planctomycetes and their phenomic and genomic characterization uncovers novel biology.</title>
        <authorList>
            <person name="Wiegand S."/>
            <person name="Jogler M."/>
            <person name="Boedeker C."/>
            <person name="Pinto D."/>
            <person name="Vollmers J."/>
            <person name="Rivas-Marin E."/>
            <person name="Kohn T."/>
            <person name="Peeters S.H."/>
            <person name="Heuer A."/>
            <person name="Rast P."/>
            <person name="Oberbeckmann S."/>
            <person name="Bunk B."/>
            <person name="Jeske O."/>
            <person name="Meyerdierks A."/>
            <person name="Storesund J.E."/>
            <person name="Kallscheuer N."/>
            <person name="Luecker S."/>
            <person name="Lage O.M."/>
            <person name="Pohl T."/>
            <person name="Merkel B.J."/>
            <person name="Hornburger P."/>
            <person name="Mueller R.-W."/>
            <person name="Bruemmer F."/>
            <person name="Labrenz M."/>
            <person name="Spormann A.M."/>
            <person name="Op den Camp H."/>
            <person name="Overmann J."/>
            <person name="Amann R."/>
            <person name="Jetten M.S.M."/>
            <person name="Mascher T."/>
            <person name="Medema M.H."/>
            <person name="Devos D.P."/>
            <person name="Kaster A.-K."/>
            <person name="Ovreas L."/>
            <person name="Rohde M."/>
            <person name="Galperin M.Y."/>
            <person name="Jogler C."/>
        </authorList>
    </citation>
    <scope>NUCLEOTIDE SEQUENCE [LARGE SCALE GENOMIC DNA]</scope>
    <source>
        <strain evidence="1 2">Enr17</strain>
    </source>
</reference>
<gene>
    <name evidence="1" type="ORF">Enr17x_47960</name>
</gene>
<evidence type="ECO:0000313" key="1">
    <source>
        <dbReference type="EMBL" id="QDV52729.1"/>
    </source>
</evidence>
<dbReference type="RefSeq" id="WP_145312018.1">
    <property type="nucleotide sequence ID" value="NZ_CP037452.1"/>
</dbReference>
<dbReference type="KEGG" id="gfm:Enr17x_47960"/>
<keyword evidence="2" id="KW-1185">Reference proteome</keyword>
<organism evidence="1 2">
    <name type="scientific">Gimesia fumaroli</name>
    <dbReference type="NCBI Taxonomy" id="2527976"/>
    <lineage>
        <taxon>Bacteria</taxon>
        <taxon>Pseudomonadati</taxon>
        <taxon>Planctomycetota</taxon>
        <taxon>Planctomycetia</taxon>
        <taxon>Planctomycetales</taxon>
        <taxon>Planctomycetaceae</taxon>
        <taxon>Gimesia</taxon>
    </lineage>
</organism>
<protein>
    <submittedName>
        <fullName evidence="1">Uncharacterized protein</fullName>
    </submittedName>
</protein>